<accession>A0AAE1NR53</accession>
<dbReference type="Gene3D" id="2.60.220.30">
    <property type="match status" value="1"/>
</dbReference>
<dbReference type="PROSITE" id="PS51145">
    <property type="entry name" value="ZU5"/>
    <property type="match status" value="1"/>
</dbReference>
<dbReference type="SMART" id="SM00218">
    <property type="entry name" value="ZU5"/>
    <property type="match status" value="1"/>
</dbReference>
<dbReference type="FunFam" id="2.60.220.30:FF:000004">
    <property type="entry name" value="tight junction protein ZO-1 isoform X1"/>
    <property type="match status" value="1"/>
</dbReference>
<dbReference type="PANTHER" id="PTHR12582">
    <property type="entry name" value="NETRIN RECEPTOR UNC5"/>
    <property type="match status" value="1"/>
</dbReference>
<keyword evidence="3" id="KW-1185">Reference proteome</keyword>
<dbReference type="Proteomes" id="UP001292094">
    <property type="component" value="Unassembled WGS sequence"/>
</dbReference>
<evidence type="ECO:0000313" key="3">
    <source>
        <dbReference type="Proteomes" id="UP001292094"/>
    </source>
</evidence>
<dbReference type="EMBL" id="JAWZYT010004239">
    <property type="protein sequence ID" value="KAK4294639.1"/>
    <property type="molecule type" value="Genomic_DNA"/>
</dbReference>
<proteinExistence type="predicted"/>
<evidence type="ECO:0000313" key="2">
    <source>
        <dbReference type="EMBL" id="KAK4294639.1"/>
    </source>
</evidence>
<dbReference type="AlphaFoldDB" id="A0AAE1NR53"/>
<dbReference type="InterPro" id="IPR000906">
    <property type="entry name" value="ZU5_dom"/>
</dbReference>
<comment type="caution">
    <text evidence="2">The sequence shown here is derived from an EMBL/GenBank/DDBJ whole genome shotgun (WGS) entry which is preliminary data.</text>
</comment>
<protein>
    <recommendedName>
        <fullName evidence="1">ZU5 domain-containing protein</fullName>
    </recommendedName>
</protein>
<reference evidence="2" key="1">
    <citation type="submission" date="2023-11" db="EMBL/GenBank/DDBJ databases">
        <title>Genome assemblies of two species of porcelain crab, Petrolisthes cinctipes and Petrolisthes manimaculis (Anomura: Porcellanidae).</title>
        <authorList>
            <person name="Angst P."/>
        </authorList>
    </citation>
    <scope>NUCLEOTIDE SEQUENCE</scope>
    <source>
        <strain evidence="2">PB745_02</strain>
        <tissue evidence="2">Gill</tissue>
    </source>
</reference>
<dbReference type="PANTHER" id="PTHR12582:SF47">
    <property type="entry name" value="NETRIN RECEPTOR UNC-5"/>
    <property type="match status" value="1"/>
</dbReference>
<feature type="domain" description="ZU5" evidence="1">
    <location>
        <begin position="13"/>
        <end position="148"/>
    </location>
</feature>
<dbReference type="GO" id="GO:0016020">
    <property type="term" value="C:membrane"/>
    <property type="evidence" value="ECO:0007669"/>
    <property type="project" value="InterPro"/>
</dbReference>
<evidence type="ECO:0000259" key="1">
    <source>
        <dbReference type="PROSITE" id="PS51145"/>
    </source>
</evidence>
<dbReference type="InterPro" id="IPR037936">
    <property type="entry name" value="UNC5A-D"/>
</dbReference>
<organism evidence="2 3">
    <name type="scientific">Petrolisthes manimaculis</name>
    <dbReference type="NCBI Taxonomy" id="1843537"/>
    <lineage>
        <taxon>Eukaryota</taxon>
        <taxon>Metazoa</taxon>
        <taxon>Ecdysozoa</taxon>
        <taxon>Arthropoda</taxon>
        <taxon>Crustacea</taxon>
        <taxon>Multicrustacea</taxon>
        <taxon>Malacostraca</taxon>
        <taxon>Eumalacostraca</taxon>
        <taxon>Eucarida</taxon>
        <taxon>Decapoda</taxon>
        <taxon>Pleocyemata</taxon>
        <taxon>Anomura</taxon>
        <taxon>Galatheoidea</taxon>
        <taxon>Porcellanidae</taxon>
        <taxon>Petrolisthes</taxon>
    </lineage>
</organism>
<dbReference type="Pfam" id="PF00791">
    <property type="entry name" value="ZU5"/>
    <property type="match status" value="1"/>
</dbReference>
<name>A0AAE1NR53_9EUCA</name>
<dbReference type="GO" id="GO:0005042">
    <property type="term" value="F:netrin receptor activity"/>
    <property type="evidence" value="ECO:0007669"/>
    <property type="project" value="InterPro"/>
</dbReference>
<sequence length="148" mass="15871">MSVAEEGKHKVIATARGVYDHKGGTLTSEETGVSIVIPPGAITKGDKQEIYFKVCRDNSLVPPLDQERGETLLSPLVMCGPHGLQFTRPVELRLPHAASVSPNTWSFALKSSDTPTGQPAQWTNMSLADAPHTSHVGANCVSVLVDHF</sequence>
<gene>
    <name evidence="2" type="ORF">Pmani_032746</name>
</gene>